<dbReference type="AlphaFoldDB" id="A0A4Z1NUY6"/>
<organism evidence="2 3">
    <name type="scientific">Venturia nashicola</name>
    <dbReference type="NCBI Taxonomy" id="86259"/>
    <lineage>
        <taxon>Eukaryota</taxon>
        <taxon>Fungi</taxon>
        <taxon>Dikarya</taxon>
        <taxon>Ascomycota</taxon>
        <taxon>Pezizomycotina</taxon>
        <taxon>Dothideomycetes</taxon>
        <taxon>Pleosporomycetidae</taxon>
        <taxon>Venturiales</taxon>
        <taxon>Venturiaceae</taxon>
        <taxon>Venturia</taxon>
    </lineage>
</organism>
<dbReference type="EMBL" id="SNSC02000021">
    <property type="protein sequence ID" value="TID15102.1"/>
    <property type="molecule type" value="Genomic_DNA"/>
</dbReference>
<name>A0A4Z1NUY6_9PEZI</name>
<evidence type="ECO:0000256" key="1">
    <source>
        <dbReference type="SAM" id="SignalP"/>
    </source>
</evidence>
<feature type="signal peptide" evidence="1">
    <location>
        <begin position="1"/>
        <end position="23"/>
    </location>
</feature>
<keyword evidence="1" id="KW-0732">Signal</keyword>
<feature type="chain" id="PRO_5021273722" description="Ecp2 effector protein domain-containing protein" evidence="1">
    <location>
        <begin position="24"/>
        <end position="192"/>
    </location>
</feature>
<evidence type="ECO:0008006" key="4">
    <source>
        <dbReference type="Google" id="ProtNLM"/>
    </source>
</evidence>
<gene>
    <name evidence="2" type="ORF">E6O75_ATG08355</name>
</gene>
<keyword evidence="3" id="KW-1185">Reference proteome</keyword>
<reference evidence="2 3" key="1">
    <citation type="submission" date="2019-04" db="EMBL/GenBank/DDBJ databases">
        <title>High contiguity whole genome sequence and gene annotation resource for two Venturia nashicola isolates.</title>
        <authorList>
            <person name="Prokchorchik M."/>
            <person name="Won K."/>
            <person name="Lee Y."/>
            <person name="Choi E.D."/>
            <person name="Segonzac C."/>
            <person name="Sohn K.H."/>
        </authorList>
    </citation>
    <scope>NUCLEOTIDE SEQUENCE [LARGE SCALE GENOMIC DNA]</scope>
    <source>
        <strain evidence="2 3">PRI2</strain>
    </source>
</reference>
<protein>
    <recommendedName>
        <fullName evidence="4">Ecp2 effector protein domain-containing protein</fullName>
    </recommendedName>
</protein>
<dbReference type="Proteomes" id="UP000298493">
    <property type="component" value="Unassembled WGS sequence"/>
</dbReference>
<evidence type="ECO:0000313" key="3">
    <source>
        <dbReference type="Proteomes" id="UP000298493"/>
    </source>
</evidence>
<proteinExistence type="predicted"/>
<accession>A0A4Z1NUY6</accession>
<comment type="caution">
    <text evidence="2">The sequence shown here is derived from an EMBL/GenBank/DDBJ whole genome shotgun (WGS) entry which is preliminary data.</text>
</comment>
<sequence>MPSLLKIERIFSIFSTIILSTNAATPRDYILAPGKTRDYDFTCGGSVTGLKAQYNHDQHLALVVKLCQDLQVDVQHNGNAEKKWDFYAEKDGMKVVGLYSVHSFADRTNCPTPVVLDVAECSSWFQTFYESCPVSITADRDGGKAMVKKHCLTYNINFYTEKGALGEVPLQPQSGNGYLVPGVVANGASLRI</sequence>
<evidence type="ECO:0000313" key="2">
    <source>
        <dbReference type="EMBL" id="TID15102.1"/>
    </source>
</evidence>